<evidence type="ECO:0000313" key="4">
    <source>
        <dbReference type="EMBL" id="MFC0203504.1"/>
    </source>
</evidence>
<protein>
    <submittedName>
        <fullName evidence="4">Phage tail protein</fullName>
    </submittedName>
</protein>
<proteinExistence type="predicted"/>
<accession>A0ABV6CS01</accession>
<dbReference type="EMBL" id="JBHLWK010000007">
    <property type="protein sequence ID" value="MFC0203504.1"/>
    <property type="molecule type" value="Genomic_DNA"/>
</dbReference>
<evidence type="ECO:0000313" key="5">
    <source>
        <dbReference type="Proteomes" id="UP001589798"/>
    </source>
</evidence>
<gene>
    <name evidence="4" type="ORF">ACFFJC_04360</name>
</gene>
<dbReference type="InterPro" id="IPR032876">
    <property type="entry name" value="J_dom"/>
</dbReference>
<dbReference type="InterPro" id="IPR056490">
    <property type="entry name" value="Rcc01698_C"/>
</dbReference>
<dbReference type="Pfam" id="PF23666">
    <property type="entry name" value="Rcc01698_C"/>
    <property type="match status" value="1"/>
</dbReference>
<feature type="region of interest" description="Disordered" evidence="1">
    <location>
        <begin position="40"/>
        <end position="60"/>
    </location>
</feature>
<feature type="domain" description="Tip attachment protein J" evidence="2">
    <location>
        <begin position="227"/>
        <end position="388"/>
    </location>
</feature>
<dbReference type="Pfam" id="PF13550">
    <property type="entry name" value="Phage-tail_3"/>
    <property type="match status" value="1"/>
</dbReference>
<evidence type="ECO:0000259" key="2">
    <source>
        <dbReference type="Pfam" id="PF13550"/>
    </source>
</evidence>
<sequence>MATLVFGSLGTALGGPLGGAIGSLMGRQVDGMVLGGAGPRGSRLKELEPTSSTYGQPLPRHFGRMRTAGSVIWATDLVEHDEAQGGGKGSPAIAGYSYSANFAVALASRPILGLGRIWADGRLLRGAAGDLKVACTLRVHTGEGDQAPDPLIAAAEGEDRCPAYRGLAYVVFEGLDLSDYYNRIPVLSFEVIADDAFDLRHLVGEVIERVDAAVPLDGLAGYTSEGSPAADLEVLDRVMPLDVDAAGTDLVIARQRRQDGPILLSEPCIPLEDEDGSGGRAGHARHRAAPLAQAPSVLRHYDPWRDYQPGVQRASGRAGPGEPAIVELPAAIEAADARVLIERLARRADWTRERITWCSGELDPAVGPGALVALPGIAGHWRVREWEWRASGVALALERVPPTGADAAPAILADPGRAAAAADLSVAETRLVAFELPVDGLGGAPQVPRLFAAVTGTTADWAGAALYADAGAGQLVPLGPSGHRRAVIGTALSPLPPASPLLLDRGSRLTVSLLDPAMQLATVELAQMLAGANRALVGEEIVQFAKAEPLGGGHWRLSGLLRGRGGTEHAVAGHGSDEGFVLLGPGLVPLDPAVLGTDPARRVVALGRGDPAPVKAPVLLRGLGLRPLSPVRPRRTVAADGSWTLAWTRRARGGWSWRGGVDMPLVEEAESYLVTLGPLEAPFETFLATWTTATPLLRLEASTLADLAARNPGAPIAVRQRGTASLSLPLLLCHLP</sequence>
<dbReference type="Proteomes" id="UP001589798">
    <property type="component" value="Unassembled WGS sequence"/>
</dbReference>
<comment type="caution">
    <text evidence="4">The sequence shown here is derived from an EMBL/GenBank/DDBJ whole genome shotgun (WGS) entry which is preliminary data.</text>
</comment>
<dbReference type="RefSeq" id="WP_379486276.1">
    <property type="nucleotide sequence ID" value="NZ_JBHLWK010000007.1"/>
</dbReference>
<organism evidence="4 5">
    <name type="scientific">Novosphingobium soli</name>
    <dbReference type="NCBI Taxonomy" id="574956"/>
    <lineage>
        <taxon>Bacteria</taxon>
        <taxon>Pseudomonadati</taxon>
        <taxon>Pseudomonadota</taxon>
        <taxon>Alphaproteobacteria</taxon>
        <taxon>Sphingomonadales</taxon>
        <taxon>Sphingomonadaceae</taxon>
        <taxon>Novosphingobium</taxon>
    </lineage>
</organism>
<evidence type="ECO:0000256" key="1">
    <source>
        <dbReference type="SAM" id="MobiDB-lite"/>
    </source>
</evidence>
<keyword evidence="5" id="KW-1185">Reference proteome</keyword>
<name>A0ABV6CS01_9SPHN</name>
<evidence type="ECO:0000259" key="3">
    <source>
        <dbReference type="Pfam" id="PF23666"/>
    </source>
</evidence>
<reference evidence="4 5" key="1">
    <citation type="submission" date="2024-09" db="EMBL/GenBank/DDBJ databases">
        <authorList>
            <person name="Sun Q."/>
            <person name="Mori K."/>
        </authorList>
    </citation>
    <scope>NUCLEOTIDE SEQUENCE [LARGE SCALE GENOMIC DNA]</scope>
    <source>
        <strain evidence="4 5">CCM 7706</strain>
    </source>
</reference>
<feature type="domain" description="Rcc01698-like C-terminal" evidence="3">
    <location>
        <begin position="486"/>
        <end position="581"/>
    </location>
</feature>